<evidence type="ECO:0000256" key="1">
    <source>
        <dbReference type="SAM" id="MobiDB-lite"/>
    </source>
</evidence>
<comment type="caution">
    <text evidence="2">The sequence shown here is derived from an EMBL/GenBank/DDBJ whole genome shotgun (WGS) entry which is preliminary data.</text>
</comment>
<gene>
    <name evidence="2" type="ORF">B296_00003649</name>
</gene>
<feature type="compositionally biased region" description="Basic and acidic residues" evidence="1">
    <location>
        <begin position="15"/>
        <end position="28"/>
    </location>
</feature>
<feature type="region of interest" description="Disordered" evidence="1">
    <location>
        <begin position="1"/>
        <end position="32"/>
    </location>
</feature>
<dbReference type="AlphaFoldDB" id="A0A426Z0Q7"/>
<reference evidence="2 3" key="1">
    <citation type="journal article" date="2014" name="Agronomy (Basel)">
        <title>A Draft Genome Sequence for Ensete ventricosum, the Drought-Tolerant Tree Against Hunger.</title>
        <authorList>
            <person name="Harrison J."/>
            <person name="Moore K.A."/>
            <person name="Paszkiewicz K."/>
            <person name="Jones T."/>
            <person name="Grant M."/>
            <person name="Ambacheew D."/>
            <person name="Muzemil S."/>
            <person name="Studholme D.J."/>
        </authorList>
    </citation>
    <scope>NUCLEOTIDE SEQUENCE [LARGE SCALE GENOMIC DNA]</scope>
</reference>
<sequence length="121" mass="13558">MEEKTAPWRAGKFPTAERRDRRSGDRSDGVAYGTSPRVLSELNKRRSDHVGAFYHTARVITSIHREGGILGKGGINSAYVSRFGWRRNDADLVSTLMSSGVGKAIEGRWPHLPLRLFFSWA</sequence>
<evidence type="ECO:0000313" key="3">
    <source>
        <dbReference type="Proteomes" id="UP000287651"/>
    </source>
</evidence>
<organism evidence="2 3">
    <name type="scientific">Ensete ventricosum</name>
    <name type="common">Abyssinian banana</name>
    <name type="synonym">Musa ensete</name>
    <dbReference type="NCBI Taxonomy" id="4639"/>
    <lineage>
        <taxon>Eukaryota</taxon>
        <taxon>Viridiplantae</taxon>
        <taxon>Streptophyta</taxon>
        <taxon>Embryophyta</taxon>
        <taxon>Tracheophyta</taxon>
        <taxon>Spermatophyta</taxon>
        <taxon>Magnoliopsida</taxon>
        <taxon>Liliopsida</taxon>
        <taxon>Zingiberales</taxon>
        <taxon>Musaceae</taxon>
        <taxon>Ensete</taxon>
    </lineage>
</organism>
<proteinExistence type="predicted"/>
<protein>
    <submittedName>
        <fullName evidence="2">Uncharacterized protein</fullName>
    </submittedName>
</protein>
<accession>A0A426Z0Q7</accession>
<name>A0A426Z0Q7_ENSVE</name>
<dbReference type="Proteomes" id="UP000287651">
    <property type="component" value="Unassembled WGS sequence"/>
</dbReference>
<dbReference type="EMBL" id="AMZH03009110">
    <property type="protein sequence ID" value="RRT57551.1"/>
    <property type="molecule type" value="Genomic_DNA"/>
</dbReference>
<evidence type="ECO:0000313" key="2">
    <source>
        <dbReference type="EMBL" id="RRT57551.1"/>
    </source>
</evidence>